<dbReference type="PRINTS" id="PR00947">
    <property type="entry name" value="CUTICLE"/>
</dbReference>
<feature type="non-terminal residue" evidence="4">
    <location>
        <position position="1"/>
    </location>
</feature>
<keyword evidence="1 2" id="KW-0193">Cuticle</keyword>
<name>B7P6K6_IXOSC</name>
<dbReference type="InterPro" id="IPR000618">
    <property type="entry name" value="Insect_cuticle"/>
</dbReference>
<reference evidence="5" key="2">
    <citation type="submission" date="2020-05" db="UniProtKB">
        <authorList>
            <consortium name="EnsemblMetazoa"/>
        </authorList>
    </citation>
    <scope>IDENTIFICATION</scope>
    <source>
        <strain evidence="5">wikel</strain>
    </source>
</reference>
<feature type="compositionally biased region" description="Basic and acidic residues" evidence="3">
    <location>
        <begin position="18"/>
        <end position="30"/>
    </location>
</feature>
<dbReference type="EMBL" id="DS646851">
    <property type="protein sequence ID" value="EEC02228.1"/>
    <property type="molecule type" value="Genomic_DNA"/>
</dbReference>
<dbReference type="GO" id="GO:0008010">
    <property type="term" value="F:structural constituent of chitin-based larval cuticle"/>
    <property type="evidence" value="ECO:0000318"/>
    <property type="project" value="GO_Central"/>
</dbReference>
<evidence type="ECO:0000313" key="5">
    <source>
        <dbReference type="EnsemblMetazoa" id="ISCW024011-PA"/>
    </source>
</evidence>
<organism>
    <name type="scientific">Ixodes scapularis</name>
    <name type="common">Black-legged tick</name>
    <name type="synonym">Deer tick</name>
    <dbReference type="NCBI Taxonomy" id="6945"/>
    <lineage>
        <taxon>Eukaryota</taxon>
        <taxon>Metazoa</taxon>
        <taxon>Ecdysozoa</taxon>
        <taxon>Arthropoda</taxon>
        <taxon>Chelicerata</taxon>
        <taxon>Arachnida</taxon>
        <taxon>Acari</taxon>
        <taxon>Parasitiformes</taxon>
        <taxon>Ixodida</taxon>
        <taxon>Ixodoidea</taxon>
        <taxon>Ixodidae</taxon>
        <taxon>Ixodinae</taxon>
        <taxon>Ixodes</taxon>
    </lineage>
</organism>
<dbReference type="GO" id="GO:0062129">
    <property type="term" value="C:chitin-based extracellular matrix"/>
    <property type="evidence" value="ECO:0000318"/>
    <property type="project" value="GO_Central"/>
</dbReference>
<evidence type="ECO:0000313" key="6">
    <source>
        <dbReference type="Proteomes" id="UP000001555"/>
    </source>
</evidence>
<dbReference type="PROSITE" id="PS00233">
    <property type="entry name" value="CHIT_BIND_RR_1"/>
    <property type="match status" value="1"/>
</dbReference>
<dbReference type="VEuPathDB" id="VectorBase:ISCI024011"/>
<dbReference type="Pfam" id="PF00379">
    <property type="entry name" value="Chitin_bind_4"/>
    <property type="match status" value="1"/>
</dbReference>
<dbReference type="EnsemblMetazoa" id="ISCW024011-RA">
    <property type="protein sequence ID" value="ISCW024011-PA"/>
    <property type="gene ID" value="ISCW024011"/>
</dbReference>
<dbReference type="VEuPathDB" id="VectorBase:ISCP_009235"/>
<dbReference type="PaxDb" id="6945-B7P6K6"/>
<dbReference type="Proteomes" id="UP000001555">
    <property type="component" value="Unassembled WGS sequence"/>
</dbReference>
<feature type="region of interest" description="Disordered" evidence="3">
    <location>
        <begin position="1"/>
        <end position="32"/>
    </location>
</feature>
<dbReference type="AlphaFoldDB" id="B7P6K6"/>
<dbReference type="PANTHER" id="PTHR10380">
    <property type="entry name" value="CUTICLE PROTEIN"/>
    <property type="match status" value="1"/>
</dbReference>
<evidence type="ECO:0000256" key="2">
    <source>
        <dbReference type="PROSITE-ProRule" id="PRU00497"/>
    </source>
</evidence>
<dbReference type="HOGENOM" id="CLU_2284431_0_0_1"/>
<dbReference type="VEuPathDB" id="VectorBase:ISCW024011"/>
<evidence type="ECO:0000313" key="4">
    <source>
        <dbReference type="EMBL" id="EEC02228.1"/>
    </source>
</evidence>
<sequence length="102" mass="11195">VSVPAPRRPYSFSYSATDPRDGSSHARSESSDVTGRVVGFYTLRTADGHSRRVNYVADERGFRAEVVTNEPGTQSLNPANVIFRYAPCTRKSDANHLSTGVF</sequence>
<dbReference type="OrthoDB" id="8021718at2759"/>
<evidence type="ECO:0000256" key="3">
    <source>
        <dbReference type="SAM" id="MobiDB-lite"/>
    </source>
</evidence>
<gene>
    <name evidence="4" type="ORF">IscW_ISCW024011</name>
</gene>
<feature type="non-terminal residue" evidence="4">
    <location>
        <position position="102"/>
    </location>
</feature>
<proteinExistence type="predicted"/>
<dbReference type="InterPro" id="IPR050468">
    <property type="entry name" value="Cuticle_Struct_Prot"/>
</dbReference>
<dbReference type="InterPro" id="IPR031311">
    <property type="entry name" value="CHIT_BIND_RR_consensus"/>
</dbReference>
<dbReference type="PANTHER" id="PTHR10380:SF235">
    <property type="entry name" value="CUTICULAR PROTEIN 73D, ISOFORM B"/>
    <property type="match status" value="1"/>
</dbReference>
<dbReference type="FunCoup" id="B7P6K6">
    <property type="interactions" value="72"/>
</dbReference>
<dbReference type="EMBL" id="ABJB010052316">
    <property type="status" value="NOT_ANNOTATED_CDS"/>
    <property type="molecule type" value="Genomic_DNA"/>
</dbReference>
<dbReference type="PROSITE" id="PS51155">
    <property type="entry name" value="CHIT_BIND_RR_2"/>
    <property type="match status" value="1"/>
</dbReference>
<keyword evidence="6" id="KW-1185">Reference proteome</keyword>
<evidence type="ECO:0000256" key="1">
    <source>
        <dbReference type="ARBA" id="ARBA00022460"/>
    </source>
</evidence>
<accession>B7P6K6</accession>
<protein>
    <submittedName>
        <fullName evidence="4 5">Cuticular protein, putative</fullName>
    </submittedName>
</protein>
<reference evidence="4 6" key="1">
    <citation type="submission" date="2008-03" db="EMBL/GenBank/DDBJ databases">
        <title>Annotation of Ixodes scapularis.</title>
        <authorList>
            <consortium name="Ixodes scapularis Genome Project Consortium"/>
            <person name="Caler E."/>
            <person name="Hannick L.I."/>
            <person name="Bidwell S."/>
            <person name="Joardar V."/>
            <person name="Thiagarajan M."/>
            <person name="Amedeo P."/>
            <person name="Galinsky K.J."/>
            <person name="Schobel S."/>
            <person name="Inman J."/>
            <person name="Hostetler J."/>
            <person name="Miller J."/>
            <person name="Hammond M."/>
            <person name="Megy K."/>
            <person name="Lawson D."/>
            <person name="Kodira C."/>
            <person name="Sutton G."/>
            <person name="Meyer J."/>
            <person name="Hill C.A."/>
            <person name="Birren B."/>
            <person name="Nene V."/>
            <person name="Collins F."/>
            <person name="Alarcon-Chaidez F."/>
            <person name="Wikel S."/>
            <person name="Strausberg R."/>
        </authorList>
    </citation>
    <scope>NUCLEOTIDE SEQUENCE [LARGE SCALE GENOMIC DNA]</scope>
    <source>
        <strain evidence="6">Wikel</strain>
        <strain evidence="4">Wikel colony</strain>
    </source>
</reference>